<comment type="caution">
    <text evidence="1">The sequence shown here is derived from an EMBL/GenBank/DDBJ whole genome shotgun (WGS) entry which is preliminary data.</text>
</comment>
<gene>
    <name evidence="1" type="ORF">A3I40_01860</name>
</gene>
<protein>
    <submittedName>
        <fullName evidence="1">Uncharacterized protein</fullName>
    </submittedName>
</protein>
<name>A0A1F7V6D7_9BACT</name>
<dbReference type="Proteomes" id="UP000178723">
    <property type="component" value="Unassembled WGS sequence"/>
</dbReference>
<organism evidence="1 2">
    <name type="scientific">Candidatus Uhrbacteria bacterium RIFCSPLOWO2_02_FULL_48_12</name>
    <dbReference type="NCBI Taxonomy" id="1802407"/>
    <lineage>
        <taxon>Bacteria</taxon>
        <taxon>Candidatus Uhriibacteriota</taxon>
    </lineage>
</organism>
<accession>A0A1F7V6D7</accession>
<sequence>MLSGNALDSKQQKLHELIHIQCGPVADQIITTIQHPEFPSLAKESQRLVSYLVDRGKAKRVGVNNSKLGIGYAELAGIIGPATQNYIVAKRPERTYAYVARPLIAVTLARLLEATRRGLVWRELTHKERELASLWADLMDESGSSEGLENAARVRRGSSDPLPVVINLVLWWGRTGGYVPWF</sequence>
<dbReference type="EMBL" id="MGEP01000053">
    <property type="protein sequence ID" value="OGL86092.1"/>
    <property type="molecule type" value="Genomic_DNA"/>
</dbReference>
<evidence type="ECO:0000313" key="2">
    <source>
        <dbReference type="Proteomes" id="UP000178723"/>
    </source>
</evidence>
<dbReference type="AlphaFoldDB" id="A0A1F7V6D7"/>
<reference evidence="1 2" key="1">
    <citation type="journal article" date="2016" name="Nat. Commun.">
        <title>Thousands of microbial genomes shed light on interconnected biogeochemical processes in an aquifer system.</title>
        <authorList>
            <person name="Anantharaman K."/>
            <person name="Brown C.T."/>
            <person name="Hug L.A."/>
            <person name="Sharon I."/>
            <person name="Castelle C.J."/>
            <person name="Probst A.J."/>
            <person name="Thomas B.C."/>
            <person name="Singh A."/>
            <person name="Wilkins M.J."/>
            <person name="Karaoz U."/>
            <person name="Brodie E.L."/>
            <person name="Williams K.H."/>
            <person name="Hubbard S.S."/>
            <person name="Banfield J.F."/>
        </authorList>
    </citation>
    <scope>NUCLEOTIDE SEQUENCE [LARGE SCALE GENOMIC DNA]</scope>
</reference>
<evidence type="ECO:0000313" key="1">
    <source>
        <dbReference type="EMBL" id="OGL86092.1"/>
    </source>
</evidence>
<proteinExistence type="predicted"/>